<feature type="chain" id="PRO_5047209745" description="PEP-CTERM sorting domain-containing protein" evidence="1">
    <location>
        <begin position="30"/>
        <end position="265"/>
    </location>
</feature>
<accession>A0ABR8B7W8</accession>
<sequence>MNFSEIKKILAAMSVISSMLLITNNSAVAQINGSSYSRGSNVPDMSFDLIFRKSNGTTIPDSSIGNTSGLFVGAIQNFSYLGHPVPNPSGIASLSFNFTNANLSTTLIGTNVKYTIIATQPFELIDSIAGSSTTINPNPVFTFGVDVSSFSPETKIKAVNNLQYITENNLFALSSLESQSFSMKTFNGINLGIATGDLVVTDISSPPSQGFILNNNLVARSNLFQGVAISASSNRNIPESNVNIGLLIFGLFGTTTILRRKFQQS</sequence>
<comment type="caution">
    <text evidence="2">The sequence shown here is derived from an EMBL/GenBank/DDBJ whole genome shotgun (WGS) entry which is preliminary data.</text>
</comment>
<dbReference type="Proteomes" id="UP000621307">
    <property type="component" value="Unassembled WGS sequence"/>
</dbReference>
<keyword evidence="3" id="KW-1185">Reference proteome</keyword>
<evidence type="ECO:0008006" key="4">
    <source>
        <dbReference type="Google" id="ProtNLM"/>
    </source>
</evidence>
<feature type="signal peptide" evidence="1">
    <location>
        <begin position="1"/>
        <end position="29"/>
    </location>
</feature>
<evidence type="ECO:0000313" key="2">
    <source>
        <dbReference type="EMBL" id="MBD2249951.1"/>
    </source>
</evidence>
<proteinExistence type="predicted"/>
<dbReference type="EMBL" id="JACJQL010000001">
    <property type="protein sequence ID" value="MBD2249951.1"/>
    <property type="molecule type" value="Genomic_DNA"/>
</dbReference>
<organism evidence="2 3">
    <name type="scientific">Nostoc parmelioides FACHB-3921</name>
    <dbReference type="NCBI Taxonomy" id="2692909"/>
    <lineage>
        <taxon>Bacteria</taxon>
        <taxon>Bacillati</taxon>
        <taxon>Cyanobacteriota</taxon>
        <taxon>Cyanophyceae</taxon>
        <taxon>Nostocales</taxon>
        <taxon>Nostocaceae</taxon>
        <taxon>Nostoc</taxon>
    </lineage>
</organism>
<keyword evidence="1" id="KW-0732">Signal</keyword>
<protein>
    <recommendedName>
        <fullName evidence="4">PEP-CTERM sorting domain-containing protein</fullName>
    </recommendedName>
</protein>
<evidence type="ECO:0000313" key="3">
    <source>
        <dbReference type="Proteomes" id="UP000621307"/>
    </source>
</evidence>
<gene>
    <name evidence="2" type="ORF">H6G14_01330</name>
</gene>
<name>A0ABR8B7W8_9NOSO</name>
<evidence type="ECO:0000256" key="1">
    <source>
        <dbReference type="SAM" id="SignalP"/>
    </source>
</evidence>
<dbReference type="RefSeq" id="WP_190565345.1">
    <property type="nucleotide sequence ID" value="NZ_JACJQL010000001.1"/>
</dbReference>
<reference evidence="2 3" key="1">
    <citation type="journal article" date="2020" name="ISME J.">
        <title>Comparative genomics reveals insights into cyanobacterial evolution and habitat adaptation.</title>
        <authorList>
            <person name="Chen M.Y."/>
            <person name="Teng W.K."/>
            <person name="Zhao L."/>
            <person name="Hu C.X."/>
            <person name="Zhou Y.K."/>
            <person name="Han B.P."/>
            <person name="Song L.R."/>
            <person name="Shu W.S."/>
        </authorList>
    </citation>
    <scope>NUCLEOTIDE SEQUENCE [LARGE SCALE GENOMIC DNA]</scope>
    <source>
        <strain evidence="2 3">FACHB-3921</strain>
    </source>
</reference>